<protein>
    <submittedName>
        <fullName evidence="2">TolC family protein</fullName>
    </submittedName>
</protein>
<dbReference type="SUPFAM" id="SSF56954">
    <property type="entry name" value="Outer membrane efflux proteins (OEP)"/>
    <property type="match status" value="1"/>
</dbReference>
<comment type="caution">
    <text evidence="2">The sequence shown here is derived from an EMBL/GenBank/DDBJ whole genome shotgun (WGS) entry which is preliminary data.</text>
</comment>
<dbReference type="GO" id="GO:0015562">
    <property type="term" value="F:efflux transmembrane transporter activity"/>
    <property type="evidence" value="ECO:0007669"/>
    <property type="project" value="InterPro"/>
</dbReference>
<evidence type="ECO:0000313" key="3">
    <source>
        <dbReference type="Proteomes" id="UP001107961"/>
    </source>
</evidence>
<dbReference type="Proteomes" id="UP001107961">
    <property type="component" value="Unassembled WGS sequence"/>
</dbReference>
<organism evidence="2 3">
    <name type="scientific">Alloalcanivorax xenomutans</name>
    <dbReference type="NCBI Taxonomy" id="1094342"/>
    <lineage>
        <taxon>Bacteria</taxon>
        <taxon>Pseudomonadati</taxon>
        <taxon>Pseudomonadota</taxon>
        <taxon>Gammaproteobacteria</taxon>
        <taxon>Oceanospirillales</taxon>
        <taxon>Alcanivoracaceae</taxon>
        <taxon>Alloalcanivorax</taxon>
    </lineage>
</organism>
<name>A0A9Q3W7E1_9GAMM</name>
<accession>A0A9Q3W7E1</accession>
<dbReference type="InterPro" id="IPR010131">
    <property type="entry name" value="MdtP/NodT-like"/>
</dbReference>
<dbReference type="PANTHER" id="PTHR30203:SF24">
    <property type="entry name" value="BLR4935 PROTEIN"/>
    <property type="match status" value="1"/>
</dbReference>
<dbReference type="InterPro" id="IPR003423">
    <property type="entry name" value="OMP_efflux"/>
</dbReference>
<evidence type="ECO:0000313" key="2">
    <source>
        <dbReference type="EMBL" id="MCE7509692.1"/>
    </source>
</evidence>
<dbReference type="Pfam" id="PF02321">
    <property type="entry name" value="OEP"/>
    <property type="match status" value="2"/>
</dbReference>
<keyword evidence="3" id="KW-1185">Reference proteome</keyword>
<dbReference type="EMBL" id="JAJVKT010000016">
    <property type="protein sequence ID" value="MCE7509692.1"/>
    <property type="molecule type" value="Genomic_DNA"/>
</dbReference>
<dbReference type="AlphaFoldDB" id="A0A9Q3W7E1"/>
<sequence>MSVLPAAHAQESALTLSDALSSTLAQNPRLQVFDLRLAGLDGRRLTADQNPALAAGLEVENALGSGDLQGFDGAEYTLALSSVLELGGKRQARVGLIDTRYGLVEAERRAETLDLLGQVTQRFVTTLALQEKLSLAAEAVALAERTHEIVAGRAERGAAPRSEVLRARAALRQSRIGQARLEAELESRKMALASLWSETTPDFQTLEGDLFQFSAADSFEALYQRVSDSPAIEVFASEERLRNAEMQLARSQSEGDIRWQLGIRRFEETGDTALTAGVSMPLFSGRRNRGEVQAALAARNEIQYRREDTLLRLRAQLFDAWQRRQQAVAAVQQIREGVVPDLTEALELTRDAYERGRYTYVEWISAQQELLSARQALVDAAATALLNQALLEQLTAQPLAAVQGASER</sequence>
<dbReference type="PANTHER" id="PTHR30203">
    <property type="entry name" value="OUTER MEMBRANE CATION EFFLUX PROTEIN"/>
    <property type="match status" value="1"/>
</dbReference>
<comment type="similarity">
    <text evidence="1">Belongs to the outer membrane factor (OMF) (TC 1.B.17) family.</text>
</comment>
<reference evidence="2" key="1">
    <citation type="submission" date="2022-01" db="EMBL/GenBank/DDBJ databases">
        <authorList>
            <person name="Karlyshev A.V."/>
            <person name="Jaspars M."/>
        </authorList>
    </citation>
    <scope>NUCLEOTIDE SEQUENCE</scope>
    <source>
        <strain evidence="2">AGSA3-2</strain>
    </source>
</reference>
<dbReference type="RefSeq" id="WP_233918236.1">
    <property type="nucleotide sequence ID" value="NZ_CP102389.1"/>
</dbReference>
<proteinExistence type="inferred from homology"/>
<dbReference type="Gene3D" id="1.20.1600.10">
    <property type="entry name" value="Outer membrane efflux proteins (OEP)"/>
    <property type="match status" value="1"/>
</dbReference>
<gene>
    <name evidence="2" type="ORF">LZG35_13685</name>
</gene>
<evidence type="ECO:0000256" key="1">
    <source>
        <dbReference type="ARBA" id="ARBA00007613"/>
    </source>
</evidence>